<dbReference type="PROSITE" id="PS51782">
    <property type="entry name" value="LYSM"/>
    <property type="match status" value="1"/>
</dbReference>
<dbReference type="InterPro" id="IPR036779">
    <property type="entry name" value="LysM_dom_sf"/>
</dbReference>
<dbReference type="Proteomes" id="UP000176101">
    <property type="component" value="Unassembled WGS sequence"/>
</dbReference>
<evidence type="ECO:0000313" key="6">
    <source>
        <dbReference type="EMBL" id="OEV03119.1"/>
    </source>
</evidence>
<dbReference type="SMART" id="SM00257">
    <property type="entry name" value="LysM"/>
    <property type="match status" value="1"/>
</dbReference>
<evidence type="ECO:0000256" key="4">
    <source>
        <dbReference type="SAM" id="SignalP"/>
    </source>
</evidence>
<evidence type="ECO:0000259" key="5">
    <source>
        <dbReference type="PROSITE" id="PS51782"/>
    </source>
</evidence>
<evidence type="ECO:0000256" key="2">
    <source>
        <dbReference type="ARBA" id="ARBA00022801"/>
    </source>
</evidence>
<gene>
    <name evidence="6" type="ORF">AN216_13000</name>
</gene>
<dbReference type="AlphaFoldDB" id="A0A1E7KGR2"/>
<comment type="caution">
    <text evidence="6">The sequence shown here is derived from an EMBL/GenBank/DDBJ whole genome shotgun (WGS) entry which is preliminary data.</text>
</comment>
<feature type="region of interest" description="Disordered" evidence="3">
    <location>
        <begin position="137"/>
        <end position="202"/>
    </location>
</feature>
<dbReference type="Gene3D" id="3.10.350.10">
    <property type="entry name" value="LysM domain"/>
    <property type="match status" value="1"/>
</dbReference>
<feature type="chain" id="PRO_5009196499" description="LysM domain-containing protein" evidence="4">
    <location>
        <begin position="31"/>
        <end position="245"/>
    </location>
</feature>
<feature type="compositionally biased region" description="Low complexity" evidence="3">
    <location>
        <begin position="178"/>
        <end position="192"/>
    </location>
</feature>
<dbReference type="SUPFAM" id="SSF53955">
    <property type="entry name" value="Lysozyme-like"/>
    <property type="match status" value="1"/>
</dbReference>
<dbReference type="Pfam" id="PF06737">
    <property type="entry name" value="Transglycosylas"/>
    <property type="match status" value="1"/>
</dbReference>
<accession>A0A1E7KGR2</accession>
<dbReference type="Pfam" id="PF01476">
    <property type="entry name" value="LysM"/>
    <property type="match status" value="1"/>
</dbReference>
<keyword evidence="4" id="KW-0732">Signal</keyword>
<proteinExistence type="inferred from homology"/>
<reference evidence="6 7" key="1">
    <citation type="journal article" date="2016" name="Front. Microbiol.">
        <title>Comparative Genomics Analysis of Streptomyces Species Reveals Their Adaptation to the Marine Environment and Their Diversity at the Genomic Level.</title>
        <authorList>
            <person name="Tian X."/>
            <person name="Zhang Z."/>
            <person name="Yang T."/>
            <person name="Chen M."/>
            <person name="Li J."/>
            <person name="Chen F."/>
            <person name="Yang J."/>
            <person name="Li W."/>
            <person name="Zhang B."/>
            <person name="Zhang Z."/>
            <person name="Wu J."/>
            <person name="Zhang C."/>
            <person name="Long L."/>
            <person name="Xiao J."/>
        </authorList>
    </citation>
    <scope>NUCLEOTIDE SEQUENCE [LARGE SCALE GENOMIC DNA]</scope>
    <source>
        <strain evidence="6 7">SCSIO 02100</strain>
    </source>
</reference>
<organism evidence="6 7">
    <name type="scientific">Streptomyces oceani</name>
    <dbReference type="NCBI Taxonomy" id="1075402"/>
    <lineage>
        <taxon>Bacteria</taxon>
        <taxon>Bacillati</taxon>
        <taxon>Actinomycetota</taxon>
        <taxon>Actinomycetes</taxon>
        <taxon>Kitasatosporales</taxon>
        <taxon>Streptomycetaceae</taxon>
        <taxon>Streptomyces</taxon>
    </lineage>
</organism>
<dbReference type="InterPro" id="IPR010618">
    <property type="entry name" value="RPF"/>
</dbReference>
<evidence type="ECO:0000256" key="1">
    <source>
        <dbReference type="ARBA" id="ARBA00010830"/>
    </source>
</evidence>
<keyword evidence="7" id="KW-1185">Reference proteome</keyword>
<evidence type="ECO:0000313" key="7">
    <source>
        <dbReference type="Proteomes" id="UP000176101"/>
    </source>
</evidence>
<dbReference type="SUPFAM" id="SSF54106">
    <property type="entry name" value="LysM domain"/>
    <property type="match status" value="1"/>
</dbReference>
<dbReference type="STRING" id="1075402.AN216_13000"/>
<feature type="domain" description="LysM" evidence="5">
    <location>
        <begin position="193"/>
        <end position="242"/>
    </location>
</feature>
<keyword evidence="2" id="KW-0378">Hydrolase</keyword>
<sequence>MSQMCVRIRAGAVVAATAAVAVLPAGSAHATSADSNSARSAAERQQPTARQCAEQGWPWSCIAECESSGQWDVNTGNGYYGGLQFSQSTWEGFGGLRYAARADLASKEQQIEIAQRVVGTQGWGAWPVCSARYGLHGHESVSPSSPQPEEPEPAQPEQSTQSESPEAPEAPAQPGPPEASETPESSATSQSADTHVVRAGESLYSIAQEHGVPGGWPELYEANQEAVGDQPDILQIGTELSIPQG</sequence>
<feature type="signal peptide" evidence="4">
    <location>
        <begin position="1"/>
        <end position="30"/>
    </location>
</feature>
<dbReference type="Gene3D" id="1.10.530.10">
    <property type="match status" value="1"/>
</dbReference>
<dbReference type="CDD" id="cd13925">
    <property type="entry name" value="RPF"/>
    <property type="match status" value="1"/>
</dbReference>
<dbReference type="InterPro" id="IPR023346">
    <property type="entry name" value="Lysozyme-like_dom_sf"/>
</dbReference>
<feature type="compositionally biased region" description="Low complexity" evidence="3">
    <location>
        <begin position="155"/>
        <end position="170"/>
    </location>
</feature>
<dbReference type="CDD" id="cd00118">
    <property type="entry name" value="LysM"/>
    <property type="match status" value="1"/>
</dbReference>
<name>A0A1E7KGR2_9ACTN</name>
<dbReference type="InterPro" id="IPR018392">
    <property type="entry name" value="LysM"/>
</dbReference>
<comment type="similarity">
    <text evidence="1">Belongs to the transglycosylase family. Rpf subfamily.</text>
</comment>
<protein>
    <recommendedName>
        <fullName evidence="5">LysM domain-containing protein</fullName>
    </recommendedName>
</protein>
<dbReference type="PATRIC" id="fig|1075402.3.peg.2818"/>
<dbReference type="EMBL" id="LJGU01000123">
    <property type="protein sequence ID" value="OEV03119.1"/>
    <property type="molecule type" value="Genomic_DNA"/>
</dbReference>
<dbReference type="OrthoDB" id="1404170at2"/>
<dbReference type="GO" id="GO:0016787">
    <property type="term" value="F:hydrolase activity"/>
    <property type="evidence" value="ECO:0007669"/>
    <property type="project" value="UniProtKB-KW"/>
</dbReference>
<evidence type="ECO:0000256" key="3">
    <source>
        <dbReference type="SAM" id="MobiDB-lite"/>
    </source>
</evidence>